<evidence type="ECO:0000313" key="3">
    <source>
        <dbReference type="Proteomes" id="UP000033187"/>
    </source>
</evidence>
<protein>
    <submittedName>
        <fullName evidence="2">Uncharacterized protein</fullName>
    </submittedName>
</protein>
<name>A0A0D6JE87_9HYPH</name>
<feature type="region of interest" description="Disordered" evidence="1">
    <location>
        <begin position="51"/>
        <end position="111"/>
    </location>
</feature>
<keyword evidence="3" id="KW-1185">Reference proteome</keyword>
<reference evidence="3" key="1">
    <citation type="submission" date="2015-02" db="EMBL/GenBank/DDBJ databases">
        <authorList>
            <person name="Chooi Y.-H."/>
        </authorList>
    </citation>
    <scope>NUCLEOTIDE SEQUENCE [LARGE SCALE GENOMIC DNA]</scope>
    <source>
        <strain evidence="3">strain Y</strain>
    </source>
</reference>
<dbReference type="RefSeq" id="WP_046477403.1">
    <property type="nucleotide sequence ID" value="NZ_LN829118.1"/>
</dbReference>
<proteinExistence type="predicted"/>
<dbReference type="KEGG" id="fiy:BN1229_v1_1358"/>
<sequence length="111" mass="11188">MEGESVASVLNRVRAGHVICAVVAAVQISIVASPALAADAKAITQIVTVQSVDVPPSAKKDDPAPSTKVSPDADSGLAGPNGGSEAGRSDQPWEFPAPGCPYEEGPLDLIV</sequence>
<accession>A0A0D6JE87</accession>
<evidence type="ECO:0000313" key="2">
    <source>
        <dbReference type="EMBL" id="CPR17657.1"/>
    </source>
</evidence>
<dbReference type="KEGG" id="fil:BN1229_v1_1359"/>
<organism evidence="2 3">
    <name type="scientific">Candidatus Filomicrobium marinum</name>
    <dbReference type="NCBI Taxonomy" id="1608628"/>
    <lineage>
        <taxon>Bacteria</taxon>
        <taxon>Pseudomonadati</taxon>
        <taxon>Pseudomonadota</taxon>
        <taxon>Alphaproteobacteria</taxon>
        <taxon>Hyphomicrobiales</taxon>
        <taxon>Hyphomicrobiaceae</taxon>
        <taxon>Filomicrobium</taxon>
    </lineage>
</organism>
<dbReference type="Proteomes" id="UP000033187">
    <property type="component" value="Chromosome 1"/>
</dbReference>
<dbReference type="EMBL" id="LN829119">
    <property type="protein sequence ID" value="CPR17657.1"/>
    <property type="molecule type" value="Genomic_DNA"/>
</dbReference>
<gene>
    <name evidence="2" type="ORF">YBN1229_v1_1358</name>
</gene>
<evidence type="ECO:0000256" key="1">
    <source>
        <dbReference type="SAM" id="MobiDB-lite"/>
    </source>
</evidence>
<dbReference type="AlphaFoldDB" id="A0A0D6JE87"/>